<proteinExistence type="predicted"/>
<evidence type="ECO:0000256" key="1">
    <source>
        <dbReference type="SAM" id="MobiDB-lite"/>
    </source>
</evidence>
<name>A0A1X0NJW7_9TRYP</name>
<evidence type="ECO:0000313" key="3">
    <source>
        <dbReference type="EMBL" id="ORC84400.1"/>
    </source>
</evidence>
<feature type="compositionally biased region" description="Polar residues" evidence="1">
    <location>
        <begin position="192"/>
        <end position="220"/>
    </location>
</feature>
<feature type="compositionally biased region" description="Low complexity" evidence="1">
    <location>
        <begin position="281"/>
        <end position="306"/>
    </location>
</feature>
<dbReference type="EMBL" id="NBCO01000045">
    <property type="protein sequence ID" value="ORC84400.1"/>
    <property type="molecule type" value="Genomic_DNA"/>
</dbReference>
<gene>
    <name evidence="3" type="ORF">TM35_000451380</name>
</gene>
<organism evidence="3 4">
    <name type="scientific">Trypanosoma theileri</name>
    <dbReference type="NCBI Taxonomy" id="67003"/>
    <lineage>
        <taxon>Eukaryota</taxon>
        <taxon>Discoba</taxon>
        <taxon>Euglenozoa</taxon>
        <taxon>Kinetoplastea</taxon>
        <taxon>Metakinetoplastina</taxon>
        <taxon>Trypanosomatida</taxon>
        <taxon>Trypanosomatidae</taxon>
        <taxon>Trypanosoma</taxon>
    </lineage>
</organism>
<keyword evidence="4" id="KW-1185">Reference proteome</keyword>
<comment type="caution">
    <text evidence="3">The sequence shown here is derived from an EMBL/GenBank/DDBJ whole genome shotgun (WGS) entry which is preliminary data.</text>
</comment>
<feature type="compositionally biased region" description="Polar residues" evidence="1">
    <location>
        <begin position="139"/>
        <end position="175"/>
    </location>
</feature>
<accession>A0A1X0NJW7</accession>
<dbReference type="Proteomes" id="UP000192257">
    <property type="component" value="Unassembled WGS sequence"/>
</dbReference>
<feature type="signal peptide" evidence="2">
    <location>
        <begin position="1"/>
        <end position="27"/>
    </location>
</feature>
<reference evidence="3 4" key="1">
    <citation type="submission" date="2017-03" db="EMBL/GenBank/DDBJ databases">
        <title>An alternative strategy for trypanosome survival in the mammalian bloodstream revealed through genome and transcriptome analysis of the ubiquitous bovine parasite Trypanosoma (Megatrypanum) theileri.</title>
        <authorList>
            <person name="Kelly S."/>
            <person name="Ivens A."/>
            <person name="Mott A."/>
            <person name="O'Neill E."/>
            <person name="Emms D."/>
            <person name="Macleod O."/>
            <person name="Voorheis P."/>
            <person name="Matthews J."/>
            <person name="Matthews K."/>
            <person name="Carrington M."/>
        </authorList>
    </citation>
    <scope>NUCLEOTIDE SEQUENCE [LARGE SCALE GENOMIC DNA]</scope>
    <source>
        <strain evidence="3">Edinburgh</strain>
    </source>
</reference>
<keyword evidence="2" id="KW-0732">Signal</keyword>
<evidence type="ECO:0000313" key="4">
    <source>
        <dbReference type="Proteomes" id="UP000192257"/>
    </source>
</evidence>
<dbReference type="RefSeq" id="XP_028878466.1">
    <property type="nucleotide sequence ID" value="XM_029030235.1"/>
</dbReference>
<feature type="region of interest" description="Disordered" evidence="1">
    <location>
        <begin position="31"/>
        <end position="325"/>
    </location>
</feature>
<sequence>MVLCRTLLSVILLLSIACVGVVTKVSASTGEVAGKEGDRGIKGAEGPAGPTGPCPPGEGKQVTCPSKSAETSCSSTPSDSTDARTCTQTEAEEPHPRVPDATALVPPLLPPGPVDPKGSHGSQGSGKASCSEGGESDVNCPSDSAETSCSSTPSDSNDGRTCTQVAGNGHNSDQPPGTAGERGDQGPAGTVGTRQGSDTQTGSDPGSSSAHPNASLPSESTTEERRDPSPTDSQTEQRGGITTEESVANQGGDAAQPSSSSSSSTTESAGAADNETKENGTSSAESESTGEQSTSTTTTTTTTTTTLHPDPANNKKGDADSSSSISSSVWVRLPLLIVVTLACILVC</sequence>
<evidence type="ECO:0000256" key="2">
    <source>
        <dbReference type="SAM" id="SignalP"/>
    </source>
</evidence>
<feature type="compositionally biased region" description="Low complexity" evidence="1">
    <location>
        <begin position="64"/>
        <end position="80"/>
    </location>
</feature>
<protein>
    <submittedName>
        <fullName evidence="3">Uncharacterized protein</fullName>
    </submittedName>
</protein>
<feature type="compositionally biased region" description="Basic and acidic residues" evidence="1">
    <location>
        <begin position="33"/>
        <end position="42"/>
    </location>
</feature>
<dbReference type="AlphaFoldDB" id="A0A1X0NJW7"/>
<dbReference type="VEuPathDB" id="TriTrypDB:TM35_000451380"/>
<feature type="chain" id="PRO_5013185197" evidence="2">
    <location>
        <begin position="28"/>
        <end position="347"/>
    </location>
</feature>
<dbReference type="GeneID" id="39990015"/>
<dbReference type="PROSITE" id="PS51257">
    <property type="entry name" value="PROKAR_LIPOPROTEIN"/>
    <property type="match status" value="1"/>
</dbReference>